<keyword evidence="2" id="KW-1185">Reference proteome</keyword>
<evidence type="ECO:0000313" key="2">
    <source>
        <dbReference type="Proteomes" id="UP000192726"/>
    </source>
</evidence>
<dbReference type="EMBL" id="CP020569">
    <property type="protein sequence ID" value="ARF53091.1"/>
    <property type="molecule type" value="Genomic_DNA"/>
</dbReference>
<name>A0A1V0TJI1_9ACTN</name>
<protein>
    <recommendedName>
        <fullName evidence="3">Phage tail protein</fullName>
    </recommendedName>
</protein>
<dbReference type="PANTHER" id="PTHR38009:SF1">
    <property type="entry name" value="CONSERVED HYPOTHETICAL PHAGE TAIL PROTEIN"/>
    <property type="match status" value="1"/>
</dbReference>
<evidence type="ECO:0008006" key="3">
    <source>
        <dbReference type="Google" id="ProtNLM"/>
    </source>
</evidence>
<dbReference type="KEGG" id="sgv:B1H19_01850"/>
<dbReference type="Pfam" id="PF06841">
    <property type="entry name" value="Phage_T4_gp19"/>
    <property type="match status" value="1"/>
</dbReference>
<evidence type="ECO:0000313" key="1">
    <source>
        <dbReference type="EMBL" id="ARF53091.1"/>
    </source>
</evidence>
<dbReference type="GO" id="GO:0005198">
    <property type="term" value="F:structural molecule activity"/>
    <property type="evidence" value="ECO:0007669"/>
    <property type="project" value="InterPro"/>
</dbReference>
<dbReference type="OrthoDB" id="3470895at2"/>
<sequence length="146" mass="16237">MLDTAVVTYKCQVELGGVRVETLKSVSTITVDQEYIDVVSMTPSGKIEWDYVHGLPGWKNVTLTRSADKSEKFTRWIQDARDPAATDVERDLVLVFVNAKNEAIKKMSFARVHPVSWSGPGVTAGESGVGEETLELRYLDVDTKFL</sequence>
<accession>A0A1V0TJI1</accession>
<dbReference type="Proteomes" id="UP000192726">
    <property type="component" value="Chromosome"/>
</dbReference>
<dbReference type="InterPro" id="IPR011747">
    <property type="entry name" value="CHP02241"/>
</dbReference>
<proteinExistence type="predicted"/>
<dbReference type="RefSeq" id="WP_083102522.1">
    <property type="nucleotide sequence ID" value="NZ_CP020569.1"/>
</dbReference>
<dbReference type="PANTHER" id="PTHR38009">
    <property type="entry name" value="CONSERVED HYPOTHETICAL PHAGE TAIL PROTEIN"/>
    <property type="match status" value="1"/>
</dbReference>
<reference evidence="1 2" key="1">
    <citation type="submission" date="2017-04" db="EMBL/GenBank/DDBJ databases">
        <title>Complete Genome Sequence of Streptomyces gilvosporeus F607, a Capable Producer of Natamycin.</title>
        <authorList>
            <person name="Zong G."/>
            <person name="Zhong C."/>
            <person name="Fu J."/>
            <person name="Qin R."/>
            <person name="Cao G."/>
        </authorList>
    </citation>
    <scope>NUCLEOTIDE SEQUENCE [LARGE SCALE GENOMIC DNA]</scope>
    <source>
        <strain evidence="1 2">F607</strain>
    </source>
</reference>
<dbReference type="AlphaFoldDB" id="A0A1V0TJI1"/>
<gene>
    <name evidence="1" type="ORF">B1H19_01850</name>
</gene>
<organism evidence="1 2">
    <name type="scientific">Streptomyces gilvosporeus</name>
    <dbReference type="NCBI Taxonomy" id="553510"/>
    <lineage>
        <taxon>Bacteria</taxon>
        <taxon>Bacillati</taxon>
        <taxon>Actinomycetota</taxon>
        <taxon>Actinomycetes</taxon>
        <taxon>Kitasatosporales</taxon>
        <taxon>Streptomycetaceae</taxon>
        <taxon>Streptomyces</taxon>
    </lineage>
</organism>
<dbReference type="InterPro" id="IPR010667">
    <property type="entry name" value="Phage_T4_Gp19"/>
</dbReference>